<feature type="domain" description="AMP-binding enzyme C-terminal" evidence="7">
    <location>
        <begin position="459"/>
        <end position="536"/>
    </location>
</feature>
<feature type="domain" description="AMP-dependent synthetase/ligase" evidence="6">
    <location>
        <begin position="49"/>
        <end position="408"/>
    </location>
</feature>
<evidence type="ECO:0000256" key="5">
    <source>
        <dbReference type="SAM" id="MobiDB-lite"/>
    </source>
</evidence>
<dbReference type="OrthoDB" id="9803968at2"/>
<dbReference type="InterPro" id="IPR045851">
    <property type="entry name" value="AMP-bd_C_sf"/>
</dbReference>
<gene>
    <name evidence="8" type="ORF">SAMN05421803_12812</name>
</gene>
<dbReference type="GO" id="GO:0015645">
    <property type="term" value="F:fatty acid ligase activity"/>
    <property type="evidence" value="ECO:0007669"/>
    <property type="project" value="TreeGrafter"/>
</dbReference>
<dbReference type="GO" id="GO:0006633">
    <property type="term" value="P:fatty acid biosynthetic process"/>
    <property type="evidence" value="ECO:0007669"/>
    <property type="project" value="TreeGrafter"/>
</dbReference>
<feature type="region of interest" description="Disordered" evidence="5">
    <location>
        <begin position="544"/>
        <end position="572"/>
    </location>
</feature>
<protein>
    <submittedName>
        <fullName evidence="8">Acetyl-CoA synthetase</fullName>
    </submittedName>
</protein>
<dbReference type="GO" id="GO:0006637">
    <property type="term" value="P:acyl-CoA metabolic process"/>
    <property type="evidence" value="ECO:0007669"/>
    <property type="project" value="TreeGrafter"/>
</dbReference>
<dbReference type="EMBL" id="FQZK01000028">
    <property type="protein sequence ID" value="SHK68981.1"/>
    <property type="molecule type" value="Genomic_DNA"/>
</dbReference>
<dbReference type="Gene3D" id="3.30.300.30">
    <property type="match status" value="1"/>
</dbReference>
<feature type="compositionally biased region" description="Basic and acidic residues" evidence="5">
    <location>
        <begin position="544"/>
        <end position="561"/>
    </location>
</feature>
<evidence type="ECO:0000256" key="3">
    <source>
        <dbReference type="ARBA" id="ARBA00022741"/>
    </source>
</evidence>
<dbReference type="Pfam" id="PF00501">
    <property type="entry name" value="AMP-binding"/>
    <property type="match status" value="1"/>
</dbReference>
<dbReference type="InterPro" id="IPR051087">
    <property type="entry name" value="Mitochondrial_ACSM"/>
</dbReference>
<evidence type="ECO:0000259" key="6">
    <source>
        <dbReference type="Pfam" id="PF00501"/>
    </source>
</evidence>
<dbReference type="GO" id="GO:0004321">
    <property type="term" value="F:fatty-acyl-CoA synthase activity"/>
    <property type="evidence" value="ECO:0007669"/>
    <property type="project" value="TreeGrafter"/>
</dbReference>
<keyword evidence="2" id="KW-0436">Ligase</keyword>
<sequence length="572" mass="63228">MSEEAAAEGAAEFRAARDLLLRLREDREAAHREFAWPRPEVFNWALDHFDEVAGRRPDRTALWIVAEDGTEEKHTYRRMSERSSQVANWLHAQGVHAGDRILVMLGPQVELWEITLAAAKLGAAVVPTATNLTEGDLVDRLDRGEIRHVVCSPEDTGKFEGLHGHWTRICVGYMDGWVCYPDSEHAGLEFHPPHRPGPDDPLLVYFTSGTTARPKLVVHTQRSYPVGHLSTMYWLGVRPGDVHLNVSVPGWGKHAYGSVFGPWNAEATVLVVRQDRFSAERLLDEIVRCGVHTFCAPPTVWRMLVQTDLASREVPLREATAAGEPLNAEVVEHVRRAWGLTVRDGFGQTETTLLVGNPPGGRVVPGSMGYEMPGYRIVLADPATGEPADAGEICVDLSDAPVGIMKGYADGPYPARSTALRGLFRTGDLAAREADGRITYIGRRDDVFKASDYRISPFELESVLVEHEYVAEAAVVPSPDPLRLAVAKAFVAPAPGVEPTAEAARAILEHVRDRLSPYKRVRRLEFAELPKTASGKIRRVQLRREEAERGPVTDGARRPAEFWEEDLADPGS</sequence>
<dbReference type="PANTHER" id="PTHR43605">
    <property type="entry name" value="ACYL-COENZYME A SYNTHETASE"/>
    <property type="match status" value="1"/>
</dbReference>
<dbReference type="RefSeq" id="WP_073383762.1">
    <property type="nucleotide sequence ID" value="NZ_FQZK01000028.1"/>
</dbReference>
<dbReference type="FunFam" id="3.30.300.30:FF:000028">
    <property type="entry name" value="AMP-dependent synthetase"/>
    <property type="match status" value="1"/>
</dbReference>
<evidence type="ECO:0000256" key="4">
    <source>
        <dbReference type="ARBA" id="ARBA00022840"/>
    </source>
</evidence>
<evidence type="ECO:0000256" key="2">
    <source>
        <dbReference type="ARBA" id="ARBA00022598"/>
    </source>
</evidence>
<keyword evidence="4" id="KW-0067">ATP-binding</keyword>
<dbReference type="GO" id="GO:0005524">
    <property type="term" value="F:ATP binding"/>
    <property type="evidence" value="ECO:0007669"/>
    <property type="project" value="UniProtKB-KW"/>
</dbReference>
<dbReference type="Gene3D" id="3.40.50.12780">
    <property type="entry name" value="N-terminal domain of ligase-like"/>
    <property type="match status" value="1"/>
</dbReference>
<accession>A0A1M6UII3</accession>
<dbReference type="GO" id="GO:0016405">
    <property type="term" value="F:CoA-ligase activity"/>
    <property type="evidence" value="ECO:0007669"/>
    <property type="project" value="UniProtKB-ARBA"/>
</dbReference>
<keyword evidence="3" id="KW-0547">Nucleotide-binding</keyword>
<organism evidence="8 9">
    <name type="scientific">Nocardiopsis flavescens</name>
    <dbReference type="NCBI Taxonomy" id="758803"/>
    <lineage>
        <taxon>Bacteria</taxon>
        <taxon>Bacillati</taxon>
        <taxon>Actinomycetota</taxon>
        <taxon>Actinomycetes</taxon>
        <taxon>Streptosporangiales</taxon>
        <taxon>Nocardiopsidaceae</taxon>
        <taxon>Nocardiopsis</taxon>
    </lineage>
</organism>
<evidence type="ECO:0000259" key="7">
    <source>
        <dbReference type="Pfam" id="PF13193"/>
    </source>
</evidence>
<dbReference type="InterPro" id="IPR000873">
    <property type="entry name" value="AMP-dep_synth/lig_dom"/>
</dbReference>
<feature type="compositionally biased region" description="Acidic residues" evidence="5">
    <location>
        <begin position="562"/>
        <end position="572"/>
    </location>
</feature>
<dbReference type="Pfam" id="PF13193">
    <property type="entry name" value="AMP-binding_C"/>
    <property type="match status" value="1"/>
</dbReference>
<keyword evidence="9" id="KW-1185">Reference proteome</keyword>
<evidence type="ECO:0000313" key="9">
    <source>
        <dbReference type="Proteomes" id="UP000184452"/>
    </source>
</evidence>
<dbReference type="SUPFAM" id="SSF56801">
    <property type="entry name" value="Acetyl-CoA synthetase-like"/>
    <property type="match status" value="1"/>
</dbReference>
<dbReference type="Proteomes" id="UP000184452">
    <property type="component" value="Unassembled WGS sequence"/>
</dbReference>
<dbReference type="InterPro" id="IPR042099">
    <property type="entry name" value="ANL_N_sf"/>
</dbReference>
<name>A0A1M6UII3_9ACTN</name>
<dbReference type="AlphaFoldDB" id="A0A1M6UII3"/>
<dbReference type="PANTHER" id="PTHR43605:SF10">
    <property type="entry name" value="ACYL-COA SYNTHETASE MEDIUM CHAIN FAMILY MEMBER 3"/>
    <property type="match status" value="1"/>
</dbReference>
<comment type="similarity">
    <text evidence="1">Belongs to the ATP-dependent AMP-binding enzyme family.</text>
</comment>
<evidence type="ECO:0000256" key="1">
    <source>
        <dbReference type="ARBA" id="ARBA00006432"/>
    </source>
</evidence>
<reference evidence="8 9" key="1">
    <citation type="submission" date="2016-11" db="EMBL/GenBank/DDBJ databases">
        <authorList>
            <person name="Jaros S."/>
            <person name="Januszkiewicz K."/>
            <person name="Wedrychowicz H."/>
        </authorList>
    </citation>
    <scope>NUCLEOTIDE SEQUENCE [LARGE SCALE GENOMIC DNA]</scope>
    <source>
        <strain evidence="8 9">CGMCC 4.5723</strain>
    </source>
</reference>
<proteinExistence type="inferred from homology"/>
<evidence type="ECO:0000313" key="8">
    <source>
        <dbReference type="EMBL" id="SHK68981.1"/>
    </source>
</evidence>
<dbReference type="STRING" id="758803.SAMN05421803_12812"/>
<dbReference type="InterPro" id="IPR025110">
    <property type="entry name" value="AMP-bd_C"/>
</dbReference>